<feature type="region of interest" description="Disordered" evidence="1">
    <location>
        <begin position="1"/>
        <end position="26"/>
    </location>
</feature>
<gene>
    <name evidence="2" type="ORF">HMPREF3192_01223</name>
</gene>
<dbReference type="PATRIC" id="fig|1393034.3.peg.1192"/>
<comment type="caution">
    <text evidence="2">The sequence shown here is derived from an EMBL/GenBank/DDBJ whole genome shotgun (WGS) entry which is preliminary data.</text>
</comment>
<organism evidence="2 3">
    <name type="scientific">Atopobium deltae</name>
    <dbReference type="NCBI Taxonomy" id="1393034"/>
    <lineage>
        <taxon>Bacteria</taxon>
        <taxon>Bacillati</taxon>
        <taxon>Actinomycetota</taxon>
        <taxon>Coriobacteriia</taxon>
        <taxon>Coriobacteriales</taxon>
        <taxon>Atopobiaceae</taxon>
        <taxon>Atopobium</taxon>
    </lineage>
</organism>
<dbReference type="AlphaFoldDB" id="A0A133XQQ2"/>
<sequence>MAIKQLKGQKRSKAHRSFEKSERYRGTCDKPTHDRNVYDAHVCGKDAETFCQGLLGQMIKFGIVGVVATFVDLIGNRT</sequence>
<accession>A0A133XQQ2</accession>
<evidence type="ECO:0000313" key="2">
    <source>
        <dbReference type="EMBL" id="KXB33251.1"/>
    </source>
</evidence>
<feature type="compositionally biased region" description="Basic and acidic residues" evidence="1">
    <location>
        <begin position="16"/>
        <end position="26"/>
    </location>
</feature>
<reference evidence="3" key="1">
    <citation type="submission" date="2016-01" db="EMBL/GenBank/DDBJ databases">
        <authorList>
            <person name="Mitreva M."/>
            <person name="Pepin K.H."/>
            <person name="Mihindukulasuriya K.A."/>
            <person name="Fulton R."/>
            <person name="Fronick C."/>
            <person name="O'Laughlin M."/>
            <person name="Miner T."/>
            <person name="Herter B."/>
            <person name="Rosa B.A."/>
            <person name="Cordes M."/>
            <person name="Tomlinson C."/>
            <person name="Wollam A."/>
            <person name="Palsikar V.B."/>
            <person name="Mardis E.R."/>
            <person name="Wilson R.K."/>
        </authorList>
    </citation>
    <scope>NUCLEOTIDE SEQUENCE [LARGE SCALE GENOMIC DNA]</scope>
    <source>
        <strain evidence="3">DNF00019</strain>
    </source>
</reference>
<evidence type="ECO:0000313" key="3">
    <source>
        <dbReference type="Proteomes" id="UP000070675"/>
    </source>
</evidence>
<dbReference type="EMBL" id="LSCR01000040">
    <property type="protein sequence ID" value="KXB33251.1"/>
    <property type="molecule type" value="Genomic_DNA"/>
</dbReference>
<name>A0A133XQQ2_9ACTN</name>
<keyword evidence="3" id="KW-1185">Reference proteome</keyword>
<evidence type="ECO:0000256" key="1">
    <source>
        <dbReference type="SAM" id="MobiDB-lite"/>
    </source>
</evidence>
<protein>
    <submittedName>
        <fullName evidence="2">Uncharacterized protein</fullName>
    </submittedName>
</protein>
<proteinExistence type="predicted"/>
<dbReference type="Proteomes" id="UP000070675">
    <property type="component" value="Unassembled WGS sequence"/>
</dbReference>